<name>A0A9P0MG24_ACAOB</name>
<evidence type="ECO:0000313" key="4">
    <source>
        <dbReference type="Proteomes" id="UP001152888"/>
    </source>
</evidence>
<feature type="region of interest" description="Disordered" evidence="1">
    <location>
        <begin position="21"/>
        <end position="70"/>
    </location>
</feature>
<reference evidence="3" key="1">
    <citation type="submission" date="2022-03" db="EMBL/GenBank/DDBJ databases">
        <authorList>
            <person name="Sayadi A."/>
        </authorList>
    </citation>
    <scope>NUCLEOTIDE SEQUENCE</scope>
</reference>
<sequence length="202" mass="23066">MDRKGALTAKEIARKISAYGLTDDSDVEEPFQDSGSEYKSESDISSESDLELPARRTTRKVKRNNQQKAKNDLPDDEILSAEPNLASDLEEIEKIEKNIYWSTSGSSFIPSKSVPTEHVTRILHADITHKSSELVCFLKLVHICLFIFMAKCTNERLSILQEKIKKQYLPTDYHEMVLVIGCHFVMAYNKVPSLSNYWSRGY</sequence>
<organism evidence="3 4">
    <name type="scientific">Acanthoscelides obtectus</name>
    <name type="common">Bean weevil</name>
    <name type="synonym">Bruchus obtectus</name>
    <dbReference type="NCBI Taxonomy" id="200917"/>
    <lineage>
        <taxon>Eukaryota</taxon>
        <taxon>Metazoa</taxon>
        <taxon>Ecdysozoa</taxon>
        <taxon>Arthropoda</taxon>
        <taxon>Hexapoda</taxon>
        <taxon>Insecta</taxon>
        <taxon>Pterygota</taxon>
        <taxon>Neoptera</taxon>
        <taxon>Endopterygota</taxon>
        <taxon>Coleoptera</taxon>
        <taxon>Polyphaga</taxon>
        <taxon>Cucujiformia</taxon>
        <taxon>Chrysomeloidea</taxon>
        <taxon>Chrysomelidae</taxon>
        <taxon>Bruchinae</taxon>
        <taxon>Bruchini</taxon>
        <taxon>Acanthoscelides</taxon>
    </lineage>
</organism>
<protein>
    <recommendedName>
        <fullName evidence="2">PiggyBac transposable element-derived protein domain-containing protein</fullName>
    </recommendedName>
</protein>
<evidence type="ECO:0000259" key="2">
    <source>
        <dbReference type="Pfam" id="PF13843"/>
    </source>
</evidence>
<dbReference type="InterPro" id="IPR029526">
    <property type="entry name" value="PGBD"/>
</dbReference>
<dbReference type="Proteomes" id="UP001152888">
    <property type="component" value="Unassembled WGS sequence"/>
</dbReference>
<evidence type="ECO:0000256" key="1">
    <source>
        <dbReference type="SAM" id="MobiDB-lite"/>
    </source>
</evidence>
<dbReference type="EMBL" id="CAKOFQ010008688">
    <property type="protein sequence ID" value="CAH2015459.1"/>
    <property type="molecule type" value="Genomic_DNA"/>
</dbReference>
<feature type="domain" description="PiggyBac transposable element-derived protein" evidence="2">
    <location>
        <begin position="136"/>
        <end position="200"/>
    </location>
</feature>
<evidence type="ECO:0000313" key="3">
    <source>
        <dbReference type="EMBL" id="CAH2015459.1"/>
    </source>
</evidence>
<feature type="compositionally biased region" description="Basic residues" evidence="1">
    <location>
        <begin position="56"/>
        <end position="65"/>
    </location>
</feature>
<accession>A0A9P0MG24</accession>
<dbReference type="Pfam" id="PF13843">
    <property type="entry name" value="DDE_Tnp_1_7"/>
    <property type="match status" value="1"/>
</dbReference>
<dbReference type="AlphaFoldDB" id="A0A9P0MG24"/>
<comment type="caution">
    <text evidence="3">The sequence shown here is derived from an EMBL/GenBank/DDBJ whole genome shotgun (WGS) entry which is preliminary data.</text>
</comment>
<keyword evidence="4" id="KW-1185">Reference proteome</keyword>
<gene>
    <name evidence="3" type="ORF">ACAOBT_LOCUS34767</name>
</gene>
<proteinExistence type="predicted"/>